<dbReference type="STRING" id="29341.RSJ17_16420"/>
<feature type="transmembrane region" description="Helical" evidence="9">
    <location>
        <begin position="21"/>
        <end position="42"/>
    </location>
</feature>
<dbReference type="Proteomes" id="UP000031366">
    <property type="component" value="Unassembled WGS sequence"/>
</dbReference>
<dbReference type="EMBL" id="AYSO01000017">
    <property type="protein sequence ID" value="KIE46515.1"/>
    <property type="molecule type" value="Genomic_DNA"/>
</dbReference>
<keyword evidence="7 9" id="KW-1133">Transmembrane helix</keyword>
<evidence type="ECO:0000256" key="5">
    <source>
        <dbReference type="ARBA" id="ARBA00022741"/>
    </source>
</evidence>
<feature type="transmembrane region" description="Helical" evidence="9">
    <location>
        <begin position="62"/>
        <end position="88"/>
    </location>
</feature>
<keyword evidence="4 9" id="KW-0812">Transmembrane</keyword>
<evidence type="ECO:0000256" key="3">
    <source>
        <dbReference type="ARBA" id="ARBA00022475"/>
    </source>
</evidence>
<evidence type="ECO:0000256" key="8">
    <source>
        <dbReference type="ARBA" id="ARBA00023136"/>
    </source>
</evidence>
<dbReference type="SMART" id="SM00382">
    <property type="entry name" value="AAA"/>
    <property type="match status" value="1"/>
</dbReference>
<dbReference type="PROSITE" id="PS50893">
    <property type="entry name" value="ABC_TRANSPORTER_2"/>
    <property type="match status" value="1"/>
</dbReference>
<feature type="transmembrane region" description="Helical" evidence="9">
    <location>
        <begin position="141"/>
        <end position="158"/>
    </location>
</feature>
<dbReference type="InterPro" id="IPR003593">
    <property type="entry name" value="AAA+_ATPase"/>
</dbReference>
<dbReference type="PANTHER" id="PTHR43394:SF1">
    <property type="entry name" value="ATP-BINDING CASSETTE SUB-FAMILY B MEMBER 10, MITOCHONDRIAL"/>
    <property type="match status" value="1"/>
</dbReference>
<dbReference type="SUPFAM" id="SSF90123">
    <property type="entry name" value="ABC transporter transmembrane region"/>
    <property type="match status" value="1"/>
</dbReference>
<keyword evidence="5" id="KW-0547">Nucleotide-binding</keyword>
<dbReference type="SUPFAM" id="SSF52540">
    <property type="entry name" value="P-loop containing nucleoside triphosphate hydrolases"/>
    <property type="match status" value="1"/>
</dbReference>
<evidence type="ECO:0000313" key="12">
    <source>
        <dbReference type="EMBL" id="KIE46515.1"/>
    </source>
</evidence>
<dbReference type="InterPro" id="IPR036640">
    <property type="entry name" value="ABC1_TM_sf"/>
</dbReference>
<reference evidence="12 13" key="1">
    <citation type="journal article" date="2015" name="Infect. Genet. Evol.">
        <title>Genomic sequences of six botulinum neurotoxin-producing strains representing three clostridial species illustrate the mobility and diversity of botulinum neurotoxin genes.</title>
        <authorList>
            <person name="Smith T.J."/>
            <person name="Hill K.K."/>
            <person name="Xie G."/>
            <person name="Foley B.T."/>
            <person name="Williamson C.H."/>
            <person name="Foster J.T."/>
            <person name="Johnson S.L."/>
            <person name="Chertkov O."/>
            <person name="Teshima H."/>
            <person name="Gibbons H.S."/>
            <person name="Johnsky L.A."/>
            <person name="Karavis M.A."/>
            <person name="Smith L.A."/>
        </authorList>
    </citation>
    <scope>NUCLEOTIDE SEQUENCE [LARGE SCALE GENOMIC DNA]</scope>
    <source>
        <strain evidence="12 13">CDC 2741</strain>
    </source>
</reference>
<evidence type="ECO:0000256" key="2">
    <source>
        <dbReference type="ARBA" id="ARBA00022448"/>
    </source>
</evidence>
<proteinExistence type="predicted"/>
<evidence type="ECO:0000256" key="6">
    <source>
        <dbReference type="ARBA" id="ARBA00022840"/>
    </source>
</evidence>
<feature type="domain" description="ABC transmembrane type-1" evidence="11">
    <location>
        <begin position="22"/>
        <end position="305"/>
    </location>
</feature>
<keyword evidence="8 9" id="KW-0472">Membrane</keyword>
<dbReference type="InterPro" id="IPR003439">
    <property type="entry name" value="ABC_transporter-like_ATP-bd"/>
</dbReference>
<dbReference type="Gene3D" id="1.20.1560.10">
    <property type="entry name" value="ABC transporter type 1, transmembrane domain"/>
    <property type="match status" value="1"/>
</dbReference>
<keyword evidence="6" id="KW-0067">ATP-binding</keyword>
<dbReference type="CDD" id="cd03254">
    <property type="entry name" value="ABCC_Glucan_exporter_like"/>
    <property type="match status" value="1"/>
</dbReference>
<dbReference type="GO" id="GO:0005886">
    <property type="term" value="C:plasma membrane"/>
    <property type="evidence" value="ECO:0007669"/>
    <property type="project" value="UniProtKB-SubCell"/>
</dbReference>
<evidence type="ECO:0000313" key="13">
    <source>
        <dbReference type="Proteomes" id="UP000031366"/>
    </source>
</evidence>
<protein>
    <submittedName>
        <fullName evidence="12">ABC transporter family protein</fullName>
    </submittedName>
</protein>
<dbReference type="GO" id="GO:0015421">
    <property type="term" value="F:ABC-type oligopeptide transporter activity"/>
    <property type="evidence" value="ECO:0007669"/>
    <property type="project" value="TreeGrafter"/>
</dbReference>
<name>A0A0C1UGL1_9CLOT</name>
<evidence type="ECO:0000256" key="7">
    <source>
        <dbReference type="ARBA" id="ARBA00022989"/>
    </source>
</evidence>
<dbReference type="InterPro" id="IPR039421">
    <property type="entry name" value="Type_1_exporter"/>
</dbReference>
<comment type="caution">
    <text evidence="12">The sequence shown here is derived from an EMBL/GenBank/DDBJ whole genome shotgun (WGS) entry which is preliminary data.</text>
</comment>
<evidence type="ECO:0000256" key="9">
    <source>
        <dbReference type="SAM" id="Phobius"/>
    </source>
</evidence>
<sequence>MKKNSLFRLFKYIGNHKIYMGISLICALISNILIAFIPFIVGKGIDKIVGKGAVDFNNLLKIIIILAVVYLISSLFMWIFTVIANIIAFKTVKDIRNEAFDKISTLPLKYFDTNPHGDIMSRLTNDIDAISDGLLQGITQFYPGIVTIISSLVLMFALSVKITLVILLMTPLCFIIASFITSRSNKMFKEQQKTVGELNGYIEEIIGNQKVVKVFGYEKRSEEKFKEINRRLYKCGQQAQFYSSLTNPSTRFVNNITYVLVGVVGGLLSVLGGLSVGTISSFLTYSTQFSQPINNITSVATQLQAALASCERVFSIIDETPEPTDLENTKKITNCEGNITFDNVSFSYVKEVPLINGFDAEIRKGNTIAIVGPTGAGKTTMVNLLMRFYDINKGKILIDGTDIYEIKRNNLRSLFGMVLQDTWLFEGTIRENIAYGKQEATESEIENAAKAAHIHGFIKRLPEGYDTVITEAGANLSEGQKQLLTIARVMLIDPPMLILDEATSSVDTRTEIKIQNAFLSMMKGRTSFVIAHRLSTIRDADLILVMKDGEIIERGNHEELINREGFYTKLYKSQFKNATDVI</sequence>
<keyword evidence="3" id="KW-1003">Cell membrane</keyword>
<dbReference type="PROSITE" id="PS50929">
    <property type="entry name" value="ABC_TM1F"/>
    <property type="match status" value="1"/>
</dbReference>
<evidence type="ECO:0000256" key="4">
    <source>
        <dbReference type="ARBA" id="ARBA00022692"/>
    </source>
</evidence>
<dbReference type="RefSeq" id="WP_039633702.1">
    <property type="nucleotide sequence ID" value="NZ_AYSO01000017.1"/>
</dbReference>
<dbReference type="InterPro" id="IPR011527">
    <property type="entry name" value="ABC1_TM_dom"/>
</dbReference>
<dbReference type="Gene3D" id="3.40.50.300">
    <property type="entry name" value="P-loop containing nucleotide triphosphate hydrolases"/>
    <property type="match status" value="1"/>
</dbReference>
<gene>
    <name evidence="12" type="ORF">U732_1819</name>
</gene>
<accession>A0A0C1UGL1</accession>
<organism evidence="12 13">
    <name type="scientific">Clostridium argentinense CDC 2741</name>
    <dbReference type="NCBI Taxonomy" id="1418104"/>
    <lineage>
        <taxon>Bacteria</taxon>
        <taxon>Bacillati</taxon>
        <taxon>Bacillota</taxon>
        <taxon>Clostridia</taxon>
        <taxon>Eubacteriales</taxon>
        <taxon>Clostridiaceae</taxon>
        <taxon>Clostridium</taxon>
    </lineage>
</organism>
<feature type="domain" description="ABC transporter" evidence="10">
    <location>
        <begin position="339"/>
        <end position="573"/>
    </location>
</feature>
<dbReference type="FunFam" id="3.40.50.300:FF:000287">
    <property type="entry name" value="Multidrug ABC transporter ATP-binding protein"/>
    <property type="match status" value="1"/>
</dbReference>
<keyword evidence="2" id="KW-0813">Transport</keyword>
<dbReference type="GO" id="GO:0005524">
    <property type="term" value="F:ATP binding"/>
    <property type="evidence" value="ECO:0007669"/>
    <property type="project" value="UniProtKB-KW"/>
</dbReference>
<comment type="subcellular location">
    <subcellularLocation>
        <location evidence="1">Cell membrane</location>
        <topology evidence="1">Multi-pass membrane protein</topology>
    </subcellularLocation>
</comment>
<keyword evidence="13" id="KW-1185">Reference proteome</keyword>
<feature type="transmembrane region" description="Helical" evidence="9">
    <location>
        <begin position="258"/>
        <end position="285"/>
    </location>
</feature>
<evidence type="ECO:0000259" key="11">
    <source>
        <dbReference type="PROSITE" id="PS50929"/>
    </source>
</evidence>
<dbReference type="OrthoDB" id="9762778at2"/>
<dbReference type="FunFam" id="1.20.1560.10:FF:000011">
    <property type="entry name" value="Multidrug ABC transporter ATP-binding protein"/>
    <property type="match status" value="1"/>
</dbReference>
<dbReference type="PANTHER" id="PTHR43394">
    <property type="entry name" value="ATP-DEPENDENT PERMEASE MDL1, MITOCHONDRIAL"/>
    <property type="match status" value="1"/>
</dbReference>
<evidence type="ECO:0000256" key="1">
    <source>
        <dbReference type="ARBA" id="ARBA00004651"/>
    </source>
</evidence>
<dbReference type="InterPro" id="IPR027417">
    <property type="entry name" value="P-loop_NTPase"/>
</dbReference>
<dbReference type="AlphaFoldDB" id="A0A0C1UGL1"/>
<feature type="transmembrane region" description="Helical" evidence="9">
    <location>
        <begin position="164"/>
        <end position="182"/>
    </location>
</feature>
<dbReference type="Pfam" id="PF00664">
    <property type="entry name" value="ABC_membrane"/>
    <property type="match status" value="1"/>
</dbReference>
<dbReference type="CDD" id="cd18547">
    <property type="entry name" value="ABC_6TM_Tm288_like"/>
    <property type="match status" value="1"/>
</dbReference>
<dbReference type="GO" id="GO:0016887">
    <property type="term" value="F:ATP hydrolysis activity"/>
    <property type="evidence" value="ECO:0007669"/>
    <property type="project" value="InterPro"/>
</dbReference>
<dbReference type="Pfam" id="PF00005">
    <property type="entry name" value="ABC_tran"/>
    <property type="match status" value="1"/>
</dbReference>
<evidence type="ECO:0000259" key="10">
    <source>
        <dbReference type="PROSITE" id="PS50893"/>
    </source>
</evidence>